<evidence type="ECO:0000259" key="4">
    <source>
        <dbReference type="PROSITE" id="PS50949"/>
    </source>
</evidence>
<dbReference type="PANTHER" id="PTHR44846:SF1">
    <property type="entry name" value="MANNOSYL-D-GLYCERATE TRANSPORT_METABOLISM SYSTEM REPRESSOR MNGR-RELATED"/>
    <property type="match status" value="1"/>
</dbReference>
<accession>A0ABY7JUY4</accession>
<keyword evidence="2" id="KW-0238">DNA-binding</keyword>
<dbReference type="Pfam" id="PF07702">
    <property type="entry name" value="UTRA"/>
    <property type="match status" value="1"/>
</dbReference>
<dbReference type="Proteomes" id="UP001164693">
    <property type="component" value="Chromosome"/>
</dbReference>
<keyword evidence="1" id="KW-0805">Transcription regulation</keyword>
<dbReference type="SUPFAM" id="SSF64288">
    <property type="entry name" value="Chorismate lyase-like"/>
    <property type="match status" value="1"/>
</dbReference>
<dbReference type="Pfam" id="PF00392">
    <property type="entry name" value="GntR"/>
    <property type="match status" value="1"/>
</dbReference>
<dbReference type="Gene3D" id="3.40.1410.10">
    <property type="entry name" value="Chorismate lyase-like"/>
    <property type="match status" value="1"/>
</dbReference>
<dbReference type="InterPro" id="IPR000524">
    <property type="entry name" value="Tscrpt_reg_HTH_GntR"/>
</dbReference>
<gene>
    <name evidence="5" type="ORF">M6B22_11380</name>
</gene>
<reference evidence="5" key="1">
    <citation type="submission" date="2022-05" db="EMBL/GenBank/DDBJ databases">
        <title>Jatrophihabitans sp. SB3-54 whole genome sequence.</title>
        <authorList>
            <person name="Suh M.K."/>
            <person name="Eom M.K."/>
            <person name="Kim J.S."/>
            <person name="Kim H.S."/>
            <person name="Do H.E."/>
            <person name="Shin Y.K."/>
            <person name="Lee J.-S."/>
        </authorList>
    </citation>
    <scope>NUCLEOTIDE SEQUENCE</scope>
    <source>
        <strain evidence="5">SB3-54</strain>
    </source>
</reference>
<dbReference type="SUPFAM" id="SSF46785">
    <property type="entry name" value="Winged helix' DNA-binding domain"/>
    <property type="match status" value="1"/>
</dbReference>
<evidence type="ECO:0000313" key="6">
    <source>
        <dbReference type="Proteomes" id="UP001164693"/>
    </source>
</evidence>
<dbReference type="CDD" id="cd07377">
    <property type="entry name" value="WHTH_GntR"/>
    <property type="match status" value="1"/>
</dbReference>
<dbReference type="PANTHER" id="PTHR44846">
    <property type="entry name" value="MANNOSYL-D-GLYCERATE TRANSPORT/METABOLISM SYSTEM REPRESSOR MNGR-RELATED"/>
    <property type="match status" value="1"/>
</dbReference>
<organism evidence="5 6">
    <name type="scientific">Jatrophihabitans cynanchi</name>
    <dbReference type="NCBI Taxonomy" id="2944128"/>
    <lineage>
        <taxon>Bacteria</taxon>
        <taxon>Bacillati</taxon>
        <taxon>Actinomycetota</taxon>
        <taxon>Actinomycetes</taxon>
        <taxon>Jatrophihabitantales</taxon>
        <taxon>Jatrophihabitantaceae</taxon>
        <taxon>Jatrophihabitans</taxon>
    </lineage>
</organism>
<dbReference type="RefSeq" id="WP_269441665.1">
    <property type="nucleotide sequence ID" value="NZ_CP097463.1"/>
</dbReference>
<keyword evidence="3" id="KW-0804">Transcription</keyword>
<proteinExistence type="predicted"/>
<evidence type="ECO:0000313" key="5">
    <source>
        <dbReference type="EMBL" id="WAX55162.1"/>
    </source>
</evidence>
<name>A0ABY7JUY4_9ACTN</name>
<dbReference type="InterPro" id="IPR036388">
    <property type="entry name" value="WH-like_DNA-bd_sf"/>
</dbReference>
<dbReference type="SMART" id="SM00866">
    <property type="entry name" value="UTRA"/>
    <property type="match status" value="1"/>
</dbReference>
<dbReference type="InterPro" id="IPR028978">
    <property type="entry name" value="Chorismate_lyase_/UTRA_dom_sf"/>
</dbReference>
<dbReference type="InterPro" id="IPR011663">
    <property type="entry name" value="UTRA"/>
</dbReference>
<dbReference type="Gene3D" id="1.10.10.10">
    <property type="entry name" value="Winged helix-like DNA-binding domain superfamily/Winged helix DNA-binding domain"/>
    <property type="match status" value="1"/>
</dbReference>
<dbReference type="InterPro" id="IPR050679">
    <property type="entry name" value="Bact_HTH_transcr_reg"/>
</dbReference>
<dbReference type="InterPro" id="IPR036390">
    <property type="entry name" value="WH_DNA-bd_sf"/>
</dbReference>
<dbReference type="SMART" id="SM00345">
    <property type="entry name" value="HTH_GNTR"/>
    <property type="match status" value="1"/>
</dbReference>
<feature type="domain" description="HTH gntR-type" evidence="4">
    <location>
        <begin position="11"/>
        <end position="79"/>
    </location>
</feature>
<evidence type="ECO:0000256" key="3">
    <source>
        <dbReference type="ARBA" id="ARBA00023163"/>
    </source>
</evidence>
<evidence type="ECO:0000256" key="1">
    <source>
        <dbReference type="ARBA" id="ARBA00023015"/>
    </source>
</evidence>
<sequence>MTSTENDGWLNSRHEAVFAHIQREIAAGRLTPGTKLLGERRFAEQLSVSRETVRLGLRMAEQAGLIVRVPTRGTFVAPPRVDQDLGRMDAFDSTVRHLHLSPAYQLVRTGSVAADSQQAERLGSVPGTELLSVEVLGVGSGLPLAYYQSFLPPHVVERLPGEPEWGAKSTYQIAGHALGANDLDVSQEFEAVPLPREIAQLLRVSAKSAGFRTVSLFTHGATPVELRIGWYPGSRYRFRITRQVRLTE</sequence>
<keyword evidence="6" id="KW-1185">Reference proteome</keyword>
<dbReference type="EMBL" id="CP097463">
    <property type="protein sequence ID" value="WAX55162.1"/>
    <property type="molecule type" value="Genomic_DNA"/>
</dbReference>
<evidence type="ECO:0000256" key="2">
    <source>
        <dbReference type="ARBA" id="ARBA00023125"/>
    </source>
</evidence>
<dbReference type="PROSITE" id="PS50949">
    <property type="entry name" value="HTH_GNTR"/>
    <property type="match status" value="1"/>
</dbReference>
<protein>
    <submittedName>
        <fullName evidence="5">GntR family transcriptional regulator</fullName>
    </submittedName>
</protein>